<keyword evidence="5" id="KW-0418">Kinase</keyword>
<dbReference type="InterPro" id="IPR008271">
    <property type="entry name" value="Ser/Thr_kinase_AS"/>
</dbReference>
<dbReference type="EMBL" id="CH479187">
    <property type="protein sequence ID" value="EDW39773.1"/>
    <property type="molecule type" value="Genomic_DNA"/>
</dbReference>
<keyword evidence="5" id="KW-0723">Serine/threonine-protein kinase</keyword>
<dbReference type="PROSITE" id="PS00107">
    <property type="entry name" value="PROTEIN_KINASE_ATP"/>
    <property type="match status" value="1"/>
</dbReference>
<feature type="domain" description="Protein kinase" evidence="7">
    <location>
        <begin position="34"/>
        <end position="301"/>
    </location>
</feature>
<evidence type="ECO:0000256" key="4">
    <source>
        <dbReference type="PROSITE-ProRule" id="PRU10141"/>
    </source>
</evidence>
<dbReference type="InterPro" id="IPR011009">
    <property type="entry name" value="Kinase-like_dom_sf"/>
</dbReference>
<feature type="region of interest" description="Disordered" evidence="6">
    <location>
        <begin position="1"/>
        <end position="24"/>
    </location>
</feature>
<evidence type="ECO:0000256" key="2">
    <source>
        <dbReference type="ARBA" id="ARBA00022741"/>
    </source>
</evidence>
<evidence type="ECO:0000313" key="9">
    <source>
        <dbReference type="Proteomes" id="UP000008744"/>
    </source>
</evidence>
<dbReference type="SMR" id="B4GQA1"/>
<organism evidence="9">
    <name type="scientific">Drosophila persimilis</name>
    <name type="common">Fruit fly</name>
    <dbReference type="NCBI Taxonomy" id="7234"/>
    <lineage>
        <taxon>Eukaryota</taxon>
        <taxon>Metazoa</taxon>
        <taxon>Ecdysozoa</taxon>
        <taxon>Arthropoda</taxon>
        <taxon>Hexapoda</taxon>
        <taxon>Insecta</taxon>
        <taxon>Pterygota</taxon>
        <taxon>Neoptera</taxon>
        <taxon>Endopterygota</taxon>
        <taxon>Diptera</taxon>
        <taxon>Brachycera</taxon>
        <taxon>Muscomorpha</taxon>
        <taxon>Ephydroidea</taxon>
        <taxon>Drosophilidae</taxon>
        <taxon>Drosophila</taxon>
        <taxon>Sophophora</taxon>
    </lineage>
</organism>
<dbReference type="OrthoDB" id="5800476at2759"/>
<dbReference type="FunFam" id="1.10.510.10:FF:000596">
    <property type="entry name" value="CK1 family protein kinase"/>
    <property type="match status" value="1"/>
</dbReference>
<evidence type="ECO:0000313" key="8">
    <source>
        <dbReference type="EMBL" id="EDW39773.1"/>
    </source>
</evidence>
<name>B4GQA1_DROPE</name>
<keyword evidence="3 4" id="KW-0067">ATP-binding</keyword>
<dbReference type="PANTHER" id="PTHR11909">
    <property type="entry name" value="CASEIN KINASE-RELATED"/>
    <property type="match status" value="1"/>
</dbReference>
<reference evidence="8 9" key="1">
    <citation type="journal article" date="2007" name="Nature">
        <title>Evolution of genes and genomes on the Drosophila phylogeny.</title>
        <authorList>
            <consortium name="Drosophila 12 Genomes Consortium"/>
            <person name="Clark A.G."/>
            <person name="Eisen M.B."/>
            <person name="Smith D.R."/>
            <person name="Bergman C.M."/>
            <person name="Oliver B."/>
            <person name="Markow T.A."/>
            <person name="Kaufman T.C."/>
            <person name="Kellis M."/>
            <person name="Gelbart W."/>
            <person name="Iyer V.N."/>
            <person name="Pollard D.A."/>
            <person name="Sackton T.B."/>
            <person name="Larracuente A.M."/>
            <person name="Singh N.D."/>
            <person name="Abad J.P."/>
            <person name="Abt D.N."/>
            <person name="Adryan B."/>
            <person name="Aguade M."/>
            <person name="Akashi H."/>
            <person name="Anderson W.W."/>
            <person name="Aquadro C.F."/>
            <person name="Ardell D.H."/>
            <person name="Arguello R."/>
            <person name="Artieri C.G."/>
            <person name="Barbash D.A."/>
            <person name="Barker D."/>
            <person name="Barsanti P."/>
            <person name="Batterham P."/>
            <person name="Batzoglou S."/>
            <person name="Begun D."/>
            <person name="Bhutkar A."/>
            <person name="Blanco E."/>
            <person name="Bosak S.A."/>
            <person name="Bradley R.K."/>
            <person name="Brand A.D."/>
            <person name="Brent M.R."/>
            <person name="Brooks A.N."/>
            <person name="Brown R.H."/>
            <person name="Butlin R.K."/>
            <person name="Caggese C."/>
            <person name="Calvi B.R."/>
            <person name="Bernardo de Carvalho A."/>
            <person name="Caspi A."/>
            <person name="Castrezana S."/>
            <person name="Celniker S.E."/>
            <person name="Chang J.L."/>
            <person name="Chapple C."/>
            <person name="Chatterji S."/>
            <person name="Chinwalla A."/>
            <person name="Civetta A."/>
            <person name="Clifton S.W."/>
            <person name="Comeron J.M."/>
            <person name="Costello J.C."/>
            <person name="Coyne J.A."/>
            <person name="Daub J."/>
            <person name="David R.G."/>
            <person name="Delcher A.L."/>
            <person name="Delehaunty K."/>
            <person name="Do C.B."/>
            <person name="Ebling H."/>
            <person name="Edwards K."/>
            <person name="Eickbush T."/>
            <person name="Evans J.D."/>
            <person name="Filipski A."/>
            <person name="Findeiss S."/>
            <person name="Freyhult E."/>
            <person name="Fulton L."/>
            <person name="Fulton R."/>
            <person name="Garcia A.C."/>
            <person name="Gardiner A."/>
            <person name="Garfield D.A."/>
            <person name="Garvin B.E."/>
            <person name="Gibson G."/>
            <person name="Gilbert D."/>
            <person name="Gnerre S."/>
            <person name="Godfrey J."/>
            <person name="Good R."/>
            <person name="Gotea V."/>
            <person name="Gravely B."/>
            <person name="Greenberg A.J."/>
            <person name="Griffiths-Jones S."/>
            <person name="Gross S."/>
            <person name="Guigo R."/>
            <person name="Gustafson E.A."/>
            <person name="Haerty W."/>
            <person name="Hahn M.W."/>
            <person name="Halligan D.L."/>
            <person name="Halpern A.L."/>
            <person name="Halter G.M."/>
            <person name="Han M.V."/>
            <person name="Heger A."/>
            <person name="Hillier L."/>
            <person name="Hinrichs A.S."/>
            <person name="Holmes I."/>
            <person name="Hoskins R.A."/>
            <person name="Hubisz M.J."/>
            <person name="Hultmark D."/>
            <person name="Huntley M.A."/>
            <person name="Jaffe D.B."/>
            <person name="Jagadeeshan S."/>
            <person name="Jeck W.R."/>
            <person name="Johnson J."/>
            <person name="Jones C.D."/>
            <person name="Jordan W.C."/>
            <person name="Karpen G.H."/>
            <person name="Kataoka E."/>
            <person name="Keightley P.D."/>
            <person name="Kheradpour P."/>
            <person name="Kirkness E.F."/>
            <person name="Koerich L.B."/>
            <person name="Kristiansen K."/>
            <person name="Kudrna D."/>
            <person name="Kulathinal R.J."/>
            <person name="Kumar S."/>
            <person name="Kwok R."/>
            <person name="Lander E."/>
            <person name="Langley C.H."/>
            <person name="Lapoint R."/>
            <person name="Lazzaro B.P."/>
            <person name="Lee S.J."/>
            <person name="Levesque L."/>
            <person name="Li R."/>
            <person name="Lin C.F."/>
            <person name="Lin M.F."/>
            <person name="Lindblad-Toh K."/>
            <person name="Llopart A."/>
            <person name="Long M."/>
            <person name="Low L."/>
            <person name="Lozovsky E."/>
            <person name="Lu J."/>
            <person name="Luo M."/>
            <person name="Machado C.A."/>
            <person name="Makalowski W."/>
            <person name="Marzo M."/>
            <person name="Matsuda M."/>
            <person name="Matzkin L."/>
            <person name="McAllister B."/>
            <person name="McBride C.S."/>
            <person name="McKernan B."/>
            <person name="McKernan K."/>
            <person name="Mendez-Lago M."/>
            <person name="Minx P."/>
            <person name="Mollenhauer M.U."/>
            <person name="Montooth K."/>
            <person name="Mount S.M."/>
            <person name="Mu X."/>
            <person name="Myers E."/>
            <person name="Negre B."/>
            <person name="Newfeld S."/>
            <person name="Nielsen R."/>
            <person name="Noor M.A."/>
            <person name="O'Grady P."/>
            <person name="Pachter L."/>
            <person name="Papaceit M."/>
            <person name="Parisi M.J."/>
            <person name="Parisi M."/>
            <person name="Parts L."/>
            <person name="Pedersen J.S."/>
            <person name="Pesole G."/>
            <person name="Phillippy A.M."/>
            <person name="Ponting C.P."/>
            <person name="Pop M."/>
            <person name="Porcelli D."/>
            <person name="Powell J.R."/>
            <person name="Prohaska S."/>
            <person name="Pruitt K."/>
            <person name="Puig M."/>
            <person name="Quesneville H."/>
            <person name="Ram K.R."/>
            <person name="Rand D."/>
            <person name="Rasmussen M.D."/>
            <person name="Reed L.K."/>
            <person name="Reenan R."/>
            <person name="Reily A."/>
            <person name="Remington K.A."/>
            <person name="Rieger T.T."/>
            <person name="Ritchie M.G."/>
            <person name="Robin C."/>
            <person name="Rogers Y.H."/>
            <person name="Rohde C."/>
            <person name="Rozas J."/>
            <person name="Rubenfield M.J."/>
            <person name="Ruiz A."/>
            <person name="Russo S."/>
            <person name="Salzberg S.L."/>
            <person name="Sanchez-Gracia A."/>
            <person name="Saranga D.J."/>
            <person name="Sato H."/>
            <person name="Schaeffer S.W."/>
            <person name="Schatz M.C."/>
            <person name="Schlenke T."/>
            <person name="Schwartz R."/>
            <person name="Segarra C."/>
            <person name="Singh R.S."/>
            <person name="Sirot L."/>
            <person name="Sirota M."/>
            <person name="Sisneros N.B."/>
            <person name="Smith C.D."/>
            <person name="Smith T.F."/>
            <person name="Spieth J."/>
            <person name="Stage D.E."/>
            <person name="Stark A."/>
            <person name="Stephan W."/>
            <person name="Strausberg R.L."/>
            <person name="Strempel S."/>
            <person name="Sturgill D."/>
            <person name="Sutton G."/>
            <person name="Sutton G.G."/>
            <person name="Tao W."/>
            <person name="Teichmann S."/>
            <person name="Tobari Y.N."/>
            <person name="Tomimura Y."/>
            <person name="Tsolas J.M."/>
            <person name="Valente V.L."/>
            <person name="Venter E."/>
            <person name="Venter J.C."/>
            <person name="Vicario S."/>
            <person name="Vieira F.G."/>
            <person name="Vilella A.J."/>
            <person name="Villasante A."/>
            <person name="Walenz B."/>
            <person name="Wang J."/>
            <person name="Wasserman M."/>
            <person name="Watts T."/>
            <person name="Wilson D."/>
            <person name="Wilson R.K."/>
            <person name="Wing R.A."/>
            <person name="Wolfner M.F."/>
            <person name="Wong A."/>
            <person name="Wong G.K."/>
            <person name="Wu C.I."/>
            <person name="Wu G."/>
            <person name="Yamamoto D."/>
            <person name="Yang H.P."/>
            <person name="Yang S.P."/>
            <person name="Yorke J.A."/>
            <person name="Yoshida K."/>
            <person name="Zdobnov E."/>
            <person name="Zhang P."/>
            <person name="Zhang Y."/>
            <person name="Zimin A.V."/>
            <person name="Baldwin J."/>
            <person name="Abdouelleil A."/>
            <person name="Abdulkadir J."/>
            <person name="Abebe A."/>
            <person name="Abera B."/>
            <person name="Abreu J."/>
            <person name="Acer S.C."/>
            <person name="Aftuck L."/>
            <person name="Alexander A."/>
            <person name="An P."/>
            <person name="Anderson E."/>
            <person name="Anderson S."/>
            <person name="Arachi H."/>
            <person name="Azer M."/>
            <person name="Bachantsang P."/>
            <person name="Barry A."/>
            <person name="Bayul T."/>
            <person name="Berlin A."/>
            <person name="Bessette D."/>
            <person name="Bloom T."/>
            <person name="Blye J."/>
            <person name="Boguslavskiy L."/>
            <person name="Bonnet C."/>
            <person name="Boukhgalter B."/>
            <person name="Bourzgui I."/>
            <person name="Brown A."/>
            <person name="Cahill P."/>
            <person name="Channer S."/>
            <person name="Cheshatsang Y."/>
            <person name="Chuda L."/>
            <person name="Citroen M."/>
            <person name="Collymore A."/>
            <person name="Cooke P."/>
            <person name="Costello M."/>
            <person name="D'Aco K."/>
            <person name="Daza R."/>
            <person name="De Haan G."/>
            <person name="DeGray S."/>
            <person name="DeMaso C."/>
            <person name="Dhargay N."/>
            <person name="Dooley K."/>
            <person name="Dooley E."/>
            <person name="Doricent M."/>
            <person name="Dorje P."/>
            <person name="Dorjee K."/>
            <person name="Dupes A."/>
            <person name="Elong R."/>
            <person name="Falk J."/>
            <person name="Farina A."/>
            <person name="Faro S."/>
            <person name="Ferguson D."/>
            <person name="Fisher S."/>
            <person name="Foley C.D."/>
            <person name="Franke A."/>
            <person name="Friedrich D."/>
            <person name="Gadbois L."/>
            <person name="Gearin G."/>
            <person name="Gearin C.R."/>
            <person name="Giannoukos G."/>
            <person name="Goode T."/>
            <person name="Graham J."/>
            <person name="Grandbois E."/>
            <person name="Grewal S."/>
            <person name="Gyaltsen K."/>
            <person name="Hafez N."/>
            <person name="Hagos B."/>
            <person name="Hall J."/>
            <person name="Henson C."/>
            <person name="Hollinger A."/>
            <person name="Honan T."/>
            <person name="Huard M.D."/>
            <person name="Hughes L."/>
            <person name="Hurhula B."/>
            <person name="Husby M.E."/>
            <person name="Kamat A."/>
            <person name="Kanga B."/>
            <person name="Kashin S."/>
            <person name="Khazanovich D."/>
            <person name="Kisner P."/>
            <person name="Lance K."/>
            <person name="Lara M."/>
            <person name="Lee W."/>
            <person name="Lennon N."/>
            <person name="Letendre F."/>
            <person name="LeVine R."/>
            <person name="Lipovsky A."/>
            <person name="Liu X."/>
            <person name="Liu J."/>
            <person name="Liu S."/>
            <person name="Lokyitsang T."/>
            <person name="Lokyitsang Y."/>
            <person name="Lubonja R."/>
            <person name="Lui A."/>
            <person name="MacDonald P."/>
            <person name="Magnisalis V."/>
            <person name="Maru K."/>
            <person name="Matthews C."/>
            <person name="McCusker W."/>
            <person name="McDonough S."/>
            <person name="Mehta T."/>
            <person name="Meldrim J."/>
            <person name="Meneus L."/>
            <person name="Mihai O."/>
            <person name="Mihalev A."/>
            <person name="Mihova T."/>
            <person name="Mittelman R."/>
            <person name="Mlenga V."/>
            <person name="Montmayeur A."/>
            <person name="Mulrain L."/>
            <person name="Navidi A."/>
            <person name="Naylor J."/>
            <person name="Negash T."/>
            <person name="Nguyen T."/>
            <person name="Nguyen N."/>
            <person name="Nicol R."/>
            <person name="Norbu C."/>
            <person name="Norbu N."/>
            <person name="Novod N."/>
            <person name="O'Neill B."/>
            <person name="Osman S."/>
            <person name="Markiewicz E."/>
            <person name="Oyono O.L."/>
            <person name="Patti C."/>
            <person name="Phunkhang P."/>
            <person name="Pierre F."/>
            <person name="Priest M."/>
            <person name="Raghuraman S."/>
            <person name="Rege F."/>
            <person name="Reyes R."/>
            <person name="Rise C."/>
            <person name="Rogov P."/>
            <person name="Ross K."/>
            <person name="Ryan E."/>
            <person name="Settipalli S."/>
            <person name="Shea T."/>
            <person name="Sherpa N."/>
            <person name="Shi L."/>
            <person name="Shih D."/>
            <person name="Sparrow T."/>
            <person name="Spaulding J."/>
            <person name="Stalker J."/>
            <person name="Stange-Thomann N."/>
            <person name="Stavropoulos S."/>
            <person name="Stone C."/>
            <person name="Strader C."/>
            <person name="Tesfaye S."/>
            <person name="Thomson T."/>
            <person name="Thoulutsang Y."/>
            <person name="Thoulutsang D."/>
            <person name="Topham K."/>
            <person name="Topping I."/>
            <person name="Tsamla T."/>
            <person name="Vassiliev H."/>
            <person name="Vo A."/>
            <person name="Wangchuk T."/>
            <person name="Wangdi T."/>
            <person name="Weiand M."/>
            <person name="Wilkinson J."/>
            <person name="Wilson A."/>
            <person name="Yadav S."/>
            <person name="Young G."/>
            <person name="Yu Q."/>
            <person name="Zembek L."/>
            <person name="Zhong D."/>
            <person name="Zimmer A."/>
            <person name="Zwirko Z."/>
            <person name="Jaffe D.B."/>
            <person name="Alvarez P."/>
            <person name="Brockman W."/>
            <person name="Butler J."/>
            <person name="Chin C."/>
            <person name="Gnerre S."/>
            <person name="Grabherr M."/>
            <person name="Kleber M."/>
            <person name="Mauceli E."/>
            <person name="MacCallum I."/>
        </authorList>
    </citation>
    <scope>NUCLEOTIDE SEQUENCE [LARGE SCALE GENOMIC DNA]</scope>
    <source>
        <strain evidence="9">MSH-3 / Tucson 14011-0111.49</strain>
    </source>
</reference>
<dbReference type="KEGG" id="dpe:6595658"/>
<dbReference type="STRING" id="7234.B4GQA1"/>
<dbReference type="InterPro" id="IPR050235">
    <property type="entry name" value="CK1_Ser-Thr_kinase"/>
</dbReference>
<feature type="binding site" evidence="4">
    <location>
        <position position="63"/>
    </location>
    <ligand>
        <name>ATP</name>
        <dbReference type="ChEBI" id="CHEBI:30616"/>
    </ligand>
</feature>
<gene>
    <name evidence="8" type="primary">Dper\GL15889</name>
    <name evidence="8" type="ORF">Dper_GL15889</name>
</gene>
<accession>B4GQA1</accession>
<dbReference type="HOGENOM" id="CLU_019279_2_3_1"/>
<evidence type="ECO:0000256" key="1">
    <source>
        <dbReference type="ARBA" id="ARBA00012513"/>
    </source>
</evidence>
<comment type="similarity">
    <text evidence="5">Belongs to the protein kinase superfamily.</text>
</comment>
<dbReference type="OMA" id="LMRLECV"/>
<keyword evidence="9" id="KW-1185">Reference proteome</keyword>
<evidence type="ECO:0000259" key="7">
    <source>
        <dbReference type="PROSITE" id="PS50011"/>
    </source>
</evidence>
<dbReference type="SUPFAM" id="SSF56112">
    <property type="entry name" value="Protein kinase-like (PK-like)"/>
    <property type="match status" value="1"/>
</dbReference>
<dbReference type="SMART" id="SM00220">
    <property type="entry name" value="S_TKc"/>
    <property type="match status" value="1"/>
</dbReference>
<dbReference type="PROSITE" id="PS00108">
    <property type="entry name" value="PROTEIN_KINASE_ST"/>
    <property type="match status" value="1"/>
</dbReference>
<proteinExistence type="inferred from homology"/>
<dbReference type="Proteomes" id="UP000008744">
    <property type="component" value="Unassembled WGS sequence"/>
</dbReference>
<keyword evidence="5" id="KW-0808">Transferase</keyword>
<dbReference type="GO" id="GO:0005524">
    <property type="term" value="F:ATP binding"/>
    <property type="evidence" value="ECO:0007669"/>
    <property type="project" value="UniProtKB-UniRule"/>
</dbReference>
<evidence type="ECO:0000256" key="6">
    <source>
        <dbReference type="SAM" id="MobiDB-lite"/>
    </source>
</evidence>
<dbReference type="EC" id="2.7.11.1" evidence="1"/>
<dbReference type="CDD" id="cd14016">
    <property type="entry name" value="STKc_CK1"/>
    <property type="match status" value="1"/>
</dbReference>
<sequence length="374" mass="43055">MKSQTQAPMEDSTPSGRNRKPSLHLDNQLVGGKYRVVKRIGSGSFGDIYLGVCLKDASEVAIKVERNEAKYPQLAYEAKVYQKLAKNPGFPTLKHFGCEQHFKAMVIELLGPSLEELFSSCKRRFSLKTVLMVADQLLSRLENLHSIGFIHRDIKPDNFLMGTGKQAHKLFLIDFGLSKRYLDAESLLHIPFRKDRNLTGTVRYASVNAQKGIEQSRRDDLESMCHCLMYFNLGKLPWQGITAANKKQKYEMILEKKSGTKIEELCKAFPSEFAVFMKYVRSMRFNEDPDYNYMRQLFRLLSRSLNYQYDNVFDWSLLKQQKLERQRERDQERARGITGARLSQAKKGDHLPLGSGRKFSHCAVGDRSTTCIRK</sequence>
<dbReference type="PROSITE" id="PS50011">
    <property type="entry name" value="PROTEIN_KINASE_DOM"/>
    <property type="match status" value="1"/>
</dbReference>
<evidence type="ECO:0000256" key="5">
    <source>
        <dbReference type="RuleBase" id="RU000304"/>
    </source>
</evidence>
<dbReference type="Pfam" id="PF00069">
    <property type="entry name" value="Pkinase"/>
    <property type="match status" value="1"/>
</dbReference>
<keyword evidence="2 4" id="KW-0547">Nucleotide-binding</keyword>
<evidence type="ECO:0000256" key="3">
    <source>
        <dbReference type="ARBA" id="ARBA00022840"/>
    </source>
</evidence>
<dbReference type="GO" id="GO:0005737">
    <property type="term" value="C:cytoplasm"/>
    <property type="evidence" value="ECO:0007669"/>
    <property type="project" value="EnsemblMetazoa"/>
</dbReference>
<dbReference type="InterPro" id="IPR017441">
    <property type="entry name" value="Protein_kinase_ATP_BS"/>
</dbReference>
<protein>
    <recommendedName>
        <fullName evidence="1">non-specific serine/threonine protein kinase</fullName>
        <ecNumber evidence="1">2.7.11.1</ecNumber>
    </recommendedName>
</protein>
<dbReference type="InterPro" id="IPR000719">
    <property type="entry name" value="Prot_kinase_dom"/>
</dbReference>
<feature type="compositionally biased region" description="Polar residues" evidence="6">
    <location>
        <begin position="1"/>
        <end position="16"/>
    </location>
</feature>
<dbReference type="AlphaFoldDB" id="B4GQA1"/>
<dbReference type="GO" id="GO:0004674">
    <property type="term" value="F:protein serine/threonine kinase activity"/>
    <property type="evidence" value="ECO:0007669"/>
    <property type="project" value="UniProtKB-KW"/>
</dbReference>
<dbReference type="Gene3D" id="1.10.510.10">
    <property type="entry name" value="Transferase(Phosphotransferase) domain 1"/>
    <property type="match status" value="1"/>
</dbReference>
<dbReference type="PhylomeDB" id="B4GQA1"/>
<dbReference type="eggNOG" id="KOG1163">
    <property type="taxonomic scope" value="Eukaryota"/>
</dbReference>